<evidence type="ECO:0000256" key="1">
    <source>
        <dbReference type="SAM" id="Phobius"/>
    </source>
</evidence>
<comment type="caution">
    <text evidence="3">The sequence shown here is derived from an EMBL/GenBank/DDBJ whole genome shotgun (WGS) entry which is preliminary data.</text>
</comment>
<feature type="transmembrane region" description="Helical" evidence="1">
    <location>
        <begin position="6"/>
        <end position="24"/>
    </location>
</feature>
<evidence type="ECO:0000313" key="3">
    <source>
        <dbReference type="EMBL" id="OYR89844.1"/>
    </source>
</evidence>
<evidence type="ECO:0000313" key="5">
    <source>
        <dbReference type="Proteomes" id="UP000216316"/>
    </source>
</evidence>
<dbReference type="Proteomes" id="UP000216316">
    <property type="component" value="Unassembled WGS sequence"/>
</dbReference>
<reference evidence="4 5" key="3">
    <citation type="submission" date="2017-09" db="EMBL/GenBank/DDBJ databases">
        <title>Tripartite evolution among Lactobacillus johnsonii, Lactobacillus taiwanensis, Lactobacillus reuteri and their rodent host.</title>
        <authorList>
            <person name="Wang T."/>
            <person name="Knowles S."/>
            <person name="Cheng C."/>
        </authorList>
    </citation>
    <scope>NUCLEOTIDE SEQUENCE [LARGE SCALE GENOMIC DNA]</scope>
    <source>
        <strain evidence="3 4">609q</strain>
        <strain evidence="2 5">609u</strain>
    </source>
</reference>
<reference evidence="3 4" key="1">
    <citation type="submission" date="2017-04" db="EMBL/GenBank/DDBJ databases">
        <authorList>
            <person name="Afonso C.L."/>
            <person name="Miller P.J."/>
            <person name="Scott M.A."/>
            <person name="Spackman E."/>
            <person name="Goraichik I."/>
            <person name="Dimitrov K.M."/>
            <person name="Suarez D.L."/>
            <person name="Swayne D.E."/>
        </authorList>
    </citation>
    <scope>NUCLEOTIDE SEQUENCE [LARGE SCALE GENOMIC DNA]</scope>
    <source>
        <strain evidence="3 4">609q</strain>
    </source>
</reference>
<reference evidence="2 5" key="2">
    <citation type="submission" date="2017-05" db="EMBL/GenBank/DDBJ databases">
        <authorList>
            <person name="Lin X.B."/>
            <person name="Stothard P."/>
            <person name="Tasseva G."/>
            <person name="Walter J."/>
        </authorList>
    </citation>
    <scope>NUCLEOTIDE SEQUENCE [LARGE SCALE GENOMIC DNA]</scope>
    <source>
        <strain evidence="2 5">609u</strain>
    </source>
</reference>
<dbReference type="AlphaFoldDB" id="A0A256L8W7"/>
<feature type="transmembrane region" description="Helical" evidence="1">
    <location>
        <begin position="45"/>
        <end position="64"/>
    </location>
</feature>
<dbReference type="Proteomes" id="UP000215828">
    <property type="component" value="Unassembled WGS sequence"/>
</dbReference>
<keyword evidence="1" id="KW-1133">Transmembrane helix</keyword>
<evidence type="ECO:0000313" key="4">
    <source>
        <dbReference type="Proteomes" id="UP000215828"/>
    </source>
</evidence>
<sequence>MYQLNKILLTLLTIGGVGFINYTVTDQLGTTRLYKDANQIRLGYCLVWSLIDYVIYLILLQWFKSFVSPNWLQITVTLLTILIAWIGTSLLAYPLHWITYKFYDWVTDHLKINKSLTTDDGDVWEKILDETQSDQTYIYLFTLDHKPISAGQIYRYSADENSNYQSVVYPFAETPLETYDELHERVMNEHYQDRHLTYEYINTKQNFVALIIQPRKSN</sequence>
<name>A0A256L8W7_9LACO</name>
<proteinExistence type="predicted"/>
<keyword evidence="5" id="KW-1185">Reference proteome</keyword>
<protein>
    <submittedName>
        <fullName evidence="3">Uncharacterized protein</fullName>
    </submittedName>
</protein>
<feature type="transmembrane region" description="Helical" evidence="1">
    <location>
        <begin position="70"/>
        <end position="93"/>
    </location>
</feature>
<dbReference type="RefSeq" id="WP_094496271.1">
    <property type="nucleotide sequence ID" value="NZ_NGNV01000063.1"/>
</dbReference>
<keyword evidence="1" id="KW-0472">Membrane</keyword>
<accession>A0A256L8W7</accession>
<dbReference type="EMBL" id="NGNX01000063">
    <property type="protein sequence ID" value="OYR89844.1"/>
    <property type="molecule type" value="Genomic_DNA"/>
</dbReference>
<keyword evidence="1" id="KW-0812">Transmembrane</keyword>
<evidence type="ECO:0000313" key="2">
    <source>
        <dbReference type="EMBL" id="OYR86919.1"/>
    </source>
</evidence>
<dbReference type="EMBL" id="NGNV01000063">
    <property type="protein sequence ID" value="OYR86919.1"/>
    <property type="molecule type" value="Genomic_DNA"/>
</dbReference>
<organism evidence="3 4">
    <name type="scientific">Lactobacillus taiwanensis</name>
    <dbReference type="NCBI Taxonomy" id="508451"/>
    <lineage>
        <taxon>Bacteria</taxon>
        <taxon>Bacillati</taxon>
        <taxon>Bacillota</taxon>
        <taxon>Bacilli</taxon>
        <taxon>Lactobacillales</taxon>
        <taxon>Lactobacillaceae</taxon>
        <taxon>Lactobacillus</taxon>
    </lineage>
</organism>
<gene>
    <name evidence="2" type="ORF">CBF53_10745</name>
    <name evidence="3" type="ORF">CBF70_10745</name>
</gene>